<gene>
    <name evidence="1" type="ORF">IWW38_006348</name>
</gene>
<accession>A0ACC1LTY6</accession>
<organism evidence="1 2">
    <name type="scientific">Coemansia aciculifera</name>
    <dbReference type="NCBI Taxonomy" id="417176"/>
    <lineage>
        <taxon>Eukaryota</taxon>
        <taxon>Fungi</taxon>
        <taxon>Fungi incertae sedis</taxon>
        <taxon>Zoopagomycota</taxon>
        <taxon>Kickxellomycotina</taxon>
        <taxon>Kickxellomycetes</taxon>
        <taxon>Kickxellales</taxon>
        <taxon>Kickxellaceae</taxon>
        <taxon>Coemansia</taxon>
    </lineage>
</organism>
<reference evidence="1" key="1">
    <citation type="submission" date="2022-07" db="EMBL/GenBank/DDBJ databases">
        <title>Phylogenomic reconstructions and comparative analyses of Kickxellomycotina fungi.</title>
        <authorList>
            <person name="Reynolds N.K."/>
            <person name="Stajich J.E."/>
            <person name="Barry K."/>
            <person name="Grigoriev I.V."/>
            <person name="Crous P."/>
            <person name="Smith M.E."/>
        </authorList>
    </citation>
    <scope>NUCLEOTIDE SEQUENCE</scope>
    <source>
        <strain evidence="1">CBS 190363</strain>
    </source>
</reference>
<sequence length="289" mass="32079">MAHYLVDGVGYCEFLNRWADICKRLSNGETPEDVPLLQVSHSRSILFEHLPDDRRALDDSTRELITTNTVLARWLAWLAPKTRAKVFGTSLAFSSTESHIFHLPTNNLASLRASIQEYVSTGERISDNDVITALLQMSIAQSEAECKQEAAACRGYLSSLASYVFPSLYAQDSEFVTQIVFDTRPRLMGLSSARFVGNAVIKRCLTSPIECLTSGIHAQSLALVAQSVRKLVNGVDLQYIGKFFDTLHEDPSCFVRPLAHGISKKALLITNQSRFQLYKADFGSGAPVW</sequence>
<keyword evidence="2" id="KW-1185">Reference proteome</keyword>
<feature type="non-terminal residue" evidence="1">
    <location>
        <position position="289"/>
    </location>
</feature>
<proteinExistence type="predicted"/>
<evidence type="ECO:0000313" key="1">
    <source>
        <dbReference type="EMBL" id="KAJ2878342.1"/>
    </source>
</evidence>
<comment type="caution">
    <text evidence="1">The sequence shown here is derived from an EMBL/GenBank/DDBJ whole genome shotgun (WGS) entry which is preliminary data.</text>
</comment>
<evidence type="ECO:0000313" key="2">
    <source>
        <dbReference type="Proteomes" id="UP001139981"/>
    </source>
</evidence>
<dbReference type="EMBL" id="JANBVB010003568">
    <property type="protein sequence ID" value="KAJ2878342.1"/>
    <property type="molecule type" value="Genomic_DNA"/>
</dbReference>
<dbReference type="Proteomes" id="UP001139981">
    <property type="component" value="Unassembled WGS sequence"/>
</dbReference>
<name>A0ACC1LTY6_9FUNG</name>
<protein>
    <submittedName>
        <fullName evidence="1">Uncharacterized protein</fullName>
    </submittedName>
</protein>